<sequence>MADMMAEAVREPLSLLSPESSFVSATPPTDADADASSNVASSLSSTPPTSASPDNMSIASEQGIAKLITATTSLLEEPQPVPPSLALQQHDTKTPEPENEPVQPSAQSQEQQTEQQTTQHPEPAPEEPSEPDLQLQREAEAQHQPEPELPSGDLTPAASAIVVVPRAQTASASPSTTPQRPRRARASLPVYNIAKLAGTDIHGRRRAKGDDVRTKPRRRVSAADALINSAAASSSTENIAEELVGDAINALNMDWSVGAPATPQGAKITKKKSGALTEVKQEISTRRTTRLSGTPVPNAVTSALTTIGKRGKKAAEQGLSRISRELKRLQDTKEFAHVDDLPIIETVWSKGKFVDPRTLEQPTARSSKRVKTSHNTEPEVEAKSEGAVVEDAMAMAPEAEVPQQKRTTKKWLEKGLYAGQETPTDMTVGLATAEKRRLAQLPELAKIPEKVNKTLPPPMFNGLRLLLQGRDFKLPYDVCNPLPPGQPKPPAYRTMTKNRFVGDAAAYWKKQPHLQDFQSKCVCKPEDGCQEDCQNRIMLYECDDTNCNIGKDHCSNRAFQSLQERTKQGGRFRVGVEVFKTEGKGYGVRSNRCFRPHQIIMEYTGEIITEAECERRMNEVYKDNECYYLMSFDQNMIIDATTGSMARFVNHSCSPNCRMIKWIVGGQPRMALFAGDKPIMTGEELTYDYNFDPFSAKNVQKCLCGAEKCRGILGPKPREVKAPKVSVPSKEETKKAGAKSGKRKLRELDDDDDIYDVEKASAKTVKKRKIAIATAAASSLSRSGLKVAKGAATAIKRSMSTISVSAKAALASRKTSSPLRRASTGGIVKKASPKKAKITTTKAALSALISTGALPVKKGTKVSQASRSSSASLTIVAAAPKPKTKAGLSTTTGNAKTKVKSPSSSSLKTKSPAAKTKTPSKSPSKRTTTVAKSSQKKKTTKTKQHSGYTPPSSPGPESSTPLKLSARKKLPTRKVLESKVAGTASVTKPKAQPKVKVKSRISTVAKKSGFLAAVRKAVKDAVSEDKGKEMVKEKETREVGVGEGGKGGVSPAAEGSIEAAAAAAPARFTAVNVPSSREREAAPSAVEDSPEREPRGAMDVPRVNSQIRLVEG</sequence>
<keyword evidence="5" id="KW-0808">Transferase</keyword>
<evidence type="ECO:0000256" key="7">
    <source>
        <dbReference type="ARBA" id="ARBA00023242"/>
    </source>
</evidence>
<dbReference type="PROSITE" id="PS50868">
    <property type="entry name" value="POST_SET"/>
    <property type="match status" value="1"/>
</dbReference>
<evidence type="ECO:0000259" key="11">
    <source>
        <dbReference type="PROSITE" id="PS51215"/>
    </source>
</evidence>
<accession>A0AA38RX72</accession>
<feature type="compositionally biased region" description="Low complexity" evidence="8">
    <location>
        <begin position="11"/>
        <end position="53"/>
    </location>
</feature>
<comment type="caution">
    <text evidence="12">The sequence shown here is derived from an EMBL/GenBank/DDBJ whole genome shotgun (WGS) entry which is preliminary data.</text>
</comment>
<dbReference type="InterPro" id="IPR006560">
    <property type="entry name" value="AWS_dom"/>
</dbReference>
<keyword evidence="6" id="KW-0949">S-adenosyl-L-methionine</keyword>
<dbReference type="AlphaFoldDB" id="A0AA38RX72"/>
<evidence type="ECO:0000259" key="9">
    <source>
        <dbReference type="PROSITE" id="PS50280"/>
    </source>
</evidence>
<feature type="region of interest" description="Disordered" evidence="8">
    <location>
        <begin position="358"/>
        <end position="384"/>
    </location>
</feature>
<feature type="region of interest" description="Disordered" evidence="8">
    <location>
        <begin position="882"/>
        <end position="1000"/>
    </location>
</feature>
<evidence type="ECO:0000259" key="10">
    <source>
        <dbReference type="PROSITE" id="PS50868"/>
    </source>
</evidence>
<evidence type="ECO:0000256" key="1">
    <source>
        <dbReference type="ARBA" id="ARBA00004123"/>
    </source>
</evidence>
<feature type="domain" description="Post-SET" evidence="10">
    <location>
        <begin position="698"/>
        <end position="714"/>
    </location>
</feature>
<dbReference type="GO" id="GO:0005634">
    <property type="term" value="C:nucleus"/>
    <property type="evidence" value="ECO:0007669"/>
    <property type="project" value="UniProtKB-SubCell"/>
</dbReference>
<dbReference type="Pfam" id="PF00856">
    <property type="entry name" value="SET"/>
    <property type="match status" value="1"/>
</dbReference>
<dbReference type="PROSITE" id="PS51215">
    <property type="entry name" value="AWS"/>
    <property type="match status" value="1"/>
</dbReference>
<proteinExistence type="predicted"/>
<feature type="region of interest" description="Disordered" evidence="8">
    <location>
        <begin position="1069"/>
        <end position="1112"/>
    </location>
</feature>
<dbReference type="EMBL" id="JANBVN010000030">
    <property type="protein sequence ID" value="KAJ9160890.1"/>
    <property type="molecule type" value="Genomic_DNA"/>
</dbReference>
<feature type="compositionally biased region" description="Low complexity" evidence="8">
    <location>
        <begin position="900"/>
        <end position="933"/>
    </location>
</feature>
<feature type="region of interest" description="Disordered" evidence="8">
    <location>
        <begin position="1"/>
        <end position="187"/>
    </location>
</feature>
<evidence type="ECO:0000313" key="12">
    <source>
        <dbReference type="EMBL" id="KAJ9160890.1"/>
    </source>
</evidence>
<feature type="domain" description="SET" evidence="9">
    <location>
        <begin position="574"/>
        <end position="690"/>
    </location>
</feature>
<dbReference type="PROSITE" id="PS50280">
    <property type="entry name" value="SET"/>
    <property type="match status" value="1"/>
</dbReference>
<comment type="subcellular location">
    <subcellularLocation>
        <location evidence="2">Chromosome</location>
    </subcellularLocation>
    <subcellularLocation>
        <location evidence="1">Nucleus</location>
    </subcellularLocation>
</comment>
<protein>
    <submittedName>
        <fullName evidence="12">Histone-lysine N-methyltransferase ash1</fullName>
    </submittedName>
</protein>
<dbReference type="InterPro" id="IPR050777">
    <property type="entry name" value="SET2_Histone-Lys_MeTrsfase"/>
</dbReference>
<dbReference type="Gene3D" id="2.170.270.10">
    <property type="entry name" value="SET domain"/>
    <property type="match status" value="1"/>
</dbReference>
<keyword evidence="13" id="KW-1185">Reference proteome</keyword>
<dbReference type="PANTHER" id="PTHR22884">
    <property type="entry name" value="SET DOMAIN PROTEINS"/>
    <property type="match status" value="1"/>
</dbReference>
<keyword evidence="3" id="KW-0158">Chromosome</keyword>
<feature type="compositionally biased region" description="Low complexity" evidence="8">
    <location>
        <begin position="946"/>
        <end position="961"/>
    </location>
</feature>
<name>A0AA38RX72_9PEZI</name>
<keyword evidence="4" id="KW-0489">Methyltransferase</keyword>
<evidence type="ECO:0000313" key="13">
    <source>
        <dbReference type="Proteomes" id="UP001174691"/>
    </source>
</evidence>
<evidence type="ECO:0000256" key="2">
    <source>
        <dbReference type="ARBA" id="ARBA00004286"/>
    </source>
</evidence>
<dbReference type="FunFam" id="2.170.270.10:FF:000037">
    <property type="entry name" value="Histone-lysine N-methyltransferase"/>
    <property type="match status" value="1"/>
</dbReference>
<feature type="region of interest" description="Disordered" evidence="8">
    <location>
        <begin position="1022"/>
        <end position="1052"/>
    </location>
</feature>
<evidence type="ECO:0000256" key="6">
    <source>
        <dbReference type="ARBA" id="ARBA00022691"/>
    </source>
</evidence>
<feature type="compositionally biased region" description="Basic residues" evidence="8">
    <location>
        <begin position="934"/>
        <end position="944"/>
    </location>
</feature>
<feature type="compositionally biased region" description="Basic and acidic residues" evidence="8">
    <location>
        <begin position="374"/>
        <end position="384"/>
    </location>
</feature>
<keyword evidence="7" id="KW-0539">Nucleus</keyword>
<dbReference type="GO" id="GO:0032259">
    <property type="term" value="P:methylation"/>
    <property type="evidence" value="ECO:0007669"/>
    <property type="project" value="UniProtKB-KW"/>
</dbReference>
<feature type="compositionally biased region" description="Low complexity" evidence="8">
    <location>
        <begin position="100"/>
        <end position="121"/>
    </location>
</feature>
<dbReference type="InterPro" id="IPR003616">
    <property type="entry name" value="Post-SET_dom"/>
</dbReference>
<feature type="compositionally biased region" description="Polar residues" evidence="8">
    <location>
        <begin position="1103"/>
        <end position="1112"/>
    </location>
</feature>
<reference evidence="12" key="1">
    <citation type="submission" date="2022-07" db="EMBL/GenBank/DDBJ databases">
        <title>Fungi with potential for degradation of polypropylene.</title>
        <authorList>
            <person name="Gostincar C."/>
        </authorList>
    </citation>
    <scope>NUCLEOTIDE SEQUENCE</scope>
    <source>
        <strain evidence="12">EXF-13287</strain>
    </source>
</reference>
<feature type="domain" description="AWS" evidence="11">
    <location>
        <begin position="516"/>
        <end position="563"/>
    </location>
</feature>
<dbReference type="GO" id="GO:0042054">
    <property type="term" value="F:histone methyltransferase activity"/>
    <property type="evidence" value="ECO:0007669"/>
    <property type="project" value="InterPro"/>
</dbReference>
<dbReference type="SUPFAM" id="SSF82199">
    <property type="entry name" value="SET domain"/>
    <property type="match status" value="1"/>
</dbReference>
<dbReference type="GO" id="GO:0005694">
    <property type="term" value="C:chromosome"/>
    <property type="evidence" value="ECO:0007669"/>
    <property type="project" value="UniProtKB-SubCell"/>
</dbReference>
<gene>
    <name evidence="12" type="ORF">NKR19_g2874</name>
</gene>
<evidence type="ECO:0000256" key="5">
    <source>
        <dbReference type="ARBA" id="ARBA00022679"/>
    </source>
</evidence>
<dbReference type="SMART" id="SM00508">
    <property type="entry name" value="PostSET"/>
    <property type="match status" value="1"/>
</dbReference>
<dbReference type="InterPro" id="IPR001214">
    <property type="entry name" value="SET_dom"/>
</dbReference>
<evidence type="ECO:0000256" key="3">
    <source>
        <dbReference type="ARBA" id="ARBA00022454"/>
    </source>
</evidence>
<dbReference type="SMART" id="SM00317">
    <property type="entry name" value="SET"/>
    <property type="match status" value="1"/>
</dbReference>
<feature type="compositionally biased region" description="Basic and acidic residues" evidence="8">
    <location>
        <begin position="135"/>
        <end position="146"/>
    </location>
</feature>
<organism evidence="12 13">
    <name type="scientific">Coniochaeta hoffmannii</name>
    <dbReference type="NCBI Taxonomy" id="91930"/>
    <lineage>
        <taxon>Eukaryota</taxon>
        <taxon>Fungi</taxon>
        <taxon>Dikarya</taxon>
        <taxon>Ascomycota</taxon>
        <taxon>Pezizomycotina</taxon>
        <taxon>Sordariomycetes</taxon>
        <taxon>Sordariomycetidae</taxon>
        <taxon>Coniochaetales</taxon>
        <taxon>Coniochaetaceae</taxon>
        <taxon>Coniochaeta</taxon>
    </lineage>
</organism>
<dbReference type="Pfam" id="PF17907">
    <property type="entry name" value="AWS"/>
    <property type="match status" value="1"/>
</dbReference>
<dbReference type="InterPro" id="IPR046341">
    <property type="entry name" value="SET_dom_sf"/>
</dbReference>
<feature type="region of interest" description="Disordered" evidence="8">
    <location>
        <begin position="720"/>
        <end position="744"/>
    </location>
</feature>
<feature type="compositionally biased region" description="Polar residues" evidence="8">
    <location>
        <begin position="168"/>
        <end position="179"/>
    </location>
</feature>
<feature type="compositionally biased region" description="Basic and acidic residues" evidence="8">
    <location>
        <begin position="1022"/>
        <end position="1040"/>
    </location>
</feature>
<evidence type="ECO:0000256" key="4">
    <source>
        <dbReference type="ARBA" id="ARBA00022603"/>
    </source>
</evidence>
<dbReference type="Proteomes" id="UP001174691">
    <property type="component" value="Unassembled WGS sequence"/>
</dbReference>
<evidence type="ECO:0000256" key="8">
    <source>
        <dbReference type="SAM" id="MobiDB-lite"/>
    </source>
</evidence>